<proteinExistence type="predicted"/>
<name>A0A4U3M0L6_9ACTN</name>
<organism evidence="1 2">
    <name type="scientific">Kribbella jiaozuonensis</name>
    <dbReference type="NCBI Taxonomy" id="2575441"/>
    <lineage>
        <taxon>Bacteria</taxon>
        <taxon>Bacillati</taxon>
        <taxon>Actinomycetota</taxon>
        <taxon>Actinomycetes</taxon>
        <taxon>Propionibacteriales</taxon>
        <taxon>Kribbellaceae</taxon>
        <taxon>Kribbella</taxon>
    </lineage>
</organism>
<comment type="caution">
    <text evidence="1">The sequence shown here is derived from an EMBL/GenBank/DDBJ whole genome shotgun (WGS) entry which is preliminary data.</text>
</comment>
<keyword evidence="2" id="KW-1185">Reference proteome</keyword>
<evidence type="ECO:0000313" key="2">
    <source>
        <dbReference type="Proteomes" id="UP000305836"/>
    </source>
</evidence>
<dbReference type="EMBL" id="SZPZ01000001">
    <property type="protein sequence ID" value="TKK82215.1"/>
    <property type="molecule type" value="Genomic_DNA"/>
</dbReference>
<dbReference type="AlphaFoldDB" id="A0A4U3M0L6"/>
<reference evidence="1 2" key="1">
    <citation type="submission" date="2019-04" db="EMBL/GenBank/DDBJ databases">
        <title>Kribbella sp. NEAU-THZ 27 nov., a novel actinomycete isolated from soil.</title>
        <authorList>
            <person name="Duan L."/>
        </authorList>
    </citation>
    <scope>NUCLEOTIDE SEQUENCE [LARGE SCALE GENOMIC DNA]</scope>
    <source>
        <strain evidence="2">NEAU-THZ27</strain>
    </source>
</reference>
<dbReference type="PROSITE" id="PS51257">
    <property type="entry name" value="PROKAR_LIPOPROTEIN"/>
    <property type="match status" value="1"/>
</dbReference>
<gene>
    <name evidence="1" type="ORF">FDA38_05240</name>
</gene>
<dbReference type="OrthoDB" id="3807831at2"/>
<dbReference type="InterPro" id="IPR011047">
    <property type="entry name" value="Quinoprotein_ADH-like_sf"/>
</dbReference>
<evidence type="ECO:0008006" key="3">
    <source>
        <dbReference type="Google" id="ProtNLM"/>
    </source>
</evidence>
<evidence type="ECO:0000313" key="1">
    <source>
        <dbReference type="EMBL" id="TKK82215.1"/>
    </source>
</evidence>
<sequence>MVVRRRVLLGAVVGAPLLVGCGKTARDVAPELKLETAWRVPVRTRVEGLPGRVRLVGDLVVLFDGTGVEKVRVACLKAADGSQVWGIDDTKQLSVPGLGDVWLCVVGRGVYESPDVIQEPTVGCAGDILPISFVADRNARTSSGIVGVDVRDGRPVWGFRAVADASAERTMVTAVAGCVVLATVSAPYGPQWPDRATTIALDARTGRELWRGAGVIGLAGDGESVVVARKTDGGWRPEVRDAQTGTPRWTGEHSIDGPYQHVATVADHTVLSTKDRRVTDIVRLSTGDQLDFEADAPPGLVGSEPPMLVWDSGVAWWAKGPNGFVTQTLPKGSPTKGKKRPKGLEFHALHGAGPYIWGTYKTTQESTEHDDLAGTIAVDRTGQPRSATQPGVVLADVSEKWLVVGKNGYVEVQRIKPS</sequence>
<accession>A0A4U3M0L6</accession>
<dbReference type="SUPFAM" id="SSF50998">
    <property type="entry name" value="Quinoprotein alcohol dehydrogenase-like"/>
    <property type="match status" value="1"/>
</dbReference>
<dbReference type="Proteomes" id="UP000305836">
    <property type="component" value="Unassembled WGS sequence"/>
</dbReference>
<protein>
    <recommendedName>
        <fullName evidence="3">Pyrroloquinoline-quinone binding quinoprotein</fullName>
    </recommendedName>
</protein>